<dbReference type="SUPFAM" id="SSF52266">
    <property type="entry name" value="SGNH hydrolase"/>
    <property type="match status" value="1"/>
</dbReference>
<evidence type="ECO:0000256" key="1">
    <source>
        <dbReference type="ARBA" id="ARBA00004141"/>
    </source>
</evidence>
<feature type="transmembrane region" description="Helical" evidence="13">
    <location>
        <begin position="2055"/>
        <end position="2076"/>
    </location>
</feature>
<dbReference type="GO" id="GO:0005930">
    <property type="term" value="C:axoneme"/>
    <property type="evidence" value="ECO:0007669"/>
    <property type="project" value="UniProtKB-SubCell"/>
</dbReference>
<dbReference type="SFLD" id="SFLDG00002">
    <property type="entry name" value="C1.7:_P-type_atpase_like"/>
    <property type="match status" value="1"/>
</dbReference>
<dbReference type="Gene3D" id="3.40.1110.10">
    <property type="entry name" value="Calcium-transporting ATPase, cytoplasmic domain N"/>
    <property type="match status" value="1"/>
</dbReference>
<feature type="compositionally biased region" description="Low complexity" evidence="12">
    <location>
        <begin position="524"/>
        <end position="554"/>
    </location>
</feature>
<dbReference type="GO" id="GO:0005524">
    <property type="term" value="F:ATP binding"/>
    <property type="evidence" value="ECO:0007669"/>
    <property type="project" value="UniProtKB-KW"/>
</dbReference>
<dbReference type="Gene3D" id="2.70.150.10">
    <property type="entry name" value="Calcium-transporting ATPase, cytoplasmic transduction domain A"/>
    <property type="match status" value="1"/>
</dbReference>
<dbReference type="GO" id="GO:0016887">
    <property type="term" value="F:ATP hydrolysis activity"/>
    <property type="evidence" value="ECO:0007669"/>
    <property type="project" value="InterPro"/>
</dbReference>
<dbReference type="InterPro" id="IPR036514">
    <property type="entry name" value="SGNH_hydro_sf"/>
</dbReference>
<dbReference type="InterPro" id="IPR009003">
    <property type="entry name" value="Peptidase_S1_PA"/>
</dbReference>
<evidence type="ECO:0000256" key="7">
    <source>
        <dbReference type="ARBA" id="ARBA00022741"/>
    </source>
</evidence>
<organism evidence="16 17">
    <name type="scientific">Chlorella sorokiniana</name>
    <name type="common">Freshwater green alga</name>
    <dbReference type="NCBI Taxonomy" id="3076"/>
    <lineage>
        <taxon>Eukaryota</taxon>
        <taxon>Viridiplantae</taxon>
        <taxon>Chlorophyta</taxon>
        <taxon>core chlorophytes</taxon>
        <taxon>Trebouxiophyceae</taxon>
        <taxon>Chlorellales</taxon>
        <taxon>Chlorellaceae</taxon>
        <taxon>Chlorella clade</taxon>
        <taxon>Chlorella</taxon>
    </lineage>
</organism>
<dbReference type="GO" id="GO:0016020">
    <property type="term" value="C:membrane"/>
    <property type="evidence" value="ECO:0007669"/>
    <property type="project" value="UniProtKB-SubCell"/>
</dbReference>
<dbReference type="InterPro" id="IPR008250">
    <property type="entry name" value="ATPase_P-typ_transduc_dom_A_sf"/>
</dbReference>
<keyword evidence="8" id="KW-0067">ATP-binding</keyword>
<dbReference type="Pfam" id="PF00122">
    <property type="entry name" value="E1-E2_ATPase"/>
    <property type="match status" value="1"/>
</dbReference>
<dbReference type="InterPro" id="IPR018303">
    <property type="entry name" value="ATPase_P-typ_P_site"/>
</dbReference>
<dbReference type="SUPFAM" id="SSF52058">
    <property type="entry name" value="L domain-like"/>
    <property type="match status" value="1"/>
</dbReference>
<keyword evidence="4 13" id="KW-0812">Transmembrane</keyword>
<keyword evidence="14" id="KW-0732">Signal</keyword>
<evidence type="ECO:0000256" key="8">
    <source>
        <dbReference type="ARBA" id="ARBA00022840"/>
    </source>
</evidence>
<dbReference type="SUPFAM" id="SSF81665">
    <property type="entry name" value="Calcium ATPase, transmembrane domain M"/>
    <property type="match status" value="1"/>
</dbReference>
<dbReference type="PRINTS" id="PR00120">
    <property type="entry name" value="HATPASE"/>
</dbReference>
<dbReference type="NCBIfam" id="TIGR01494">
    <property type="entry name" value="ATPase_P-type"/>
    <property type="match status" value="2"/>
</dbReference>
<feature type="region of interest" description="Disordered" evidence="12">
    <location>
        <begin position="2112"/>
        <end position="2160"/>
    </location>
</feature>
<feature type="domain" description="Kazal-like" evidence="15">
    <location>
        <begin position="840"/>
        <end position="898"/>
    </location>
</feature>
<dbReference type="SUPFAM" id="SSF56784">
    <property type="entry name" value="HAD-like"/>
    <property type="match status" value="1"/>
</dbReference>
<dbReference type="CDD" id="cd00104">
    <property type="entry name" value="KAZAL_FS"/>
    <property type="match status" value="1"/>
</dbReference>
<dbReference type="UniPathway" id="UPA00557">
    <property type="reaction ID" value="UER00614"/>
</dbReference>
<evidence type="ECO:0000256" key="11">
    <source>
        <dbReference type="ARBA" id="ARBA00023136"/>
    </source>
</evidence>
<feature type="compositionally biased region" description="Pro residues" evidence="12">
    <location>
        <begin position="514"/>
        <end position="523"/>
    </location>
</feature>
<feature type="compositionally biased region" description="Low complexity" evidence="12">
    <location>
        <begin position="1005"/>
        <end position="1026"/>
    </location>
</feature>
<keyword evidence="6" id="KW-0677">Repeat</keyword>
<feature type="region of interest" description="Disordered" evidence="12">
    <location>
        <begin position="513"/>
        <end position="559"/>
    </location>
</feature>
<dbReference type="OrthoDB" id="432719at2759"/>
<feature type="chain" id="PRO_5015190864" evidence="14">
    <location>
        <begin position="25"/>
        <end position="2160"/>
    </location>
</feature>
<dbReference type="InterPro" id="IPR059000">
    <property type="entry name" value="ATPase_P-type_domA"/>
</dbReference>
<evidence type="ECO:0000256" key="10">
    <source>
        <dbReference type="ARBA" id="ARBA00022989"/>
    </source>
</evidence>
<feature type="compositionally biased region" description="Low complexity" evidence="12">
    <location>
        <begin position="2141"/>
        <end position="2160"/>
    </location>
</feature>
<gene>
    <name evidence="16" type="ORF">C2E21_2457</name>
</gene>
<evidence type="ECO:0000313" key="17">
    <source>
        <dbReference type="Proteomes" id="UP000239899"/>
    </source>
</evidence>
<dbReference type="Gene3D" id="2.40.10.10">
    <property type="entry name" value="Trypsin-like serine proteases"/>
    <property type="match status" value="2"/>
</dbReference>
<dbReference type="InterPro" id="IPR032675">
    <property type="entry name" value="LRR_dom_sf"/>
</dbReference>
<dbReference type="SUPFAM" id="SSF81653">
    <property type="entry name" value="Calcium ATPase, transduction domain A"/>
    <property type="match status" value="1"/>
</dbReference>
<reference evidence="16 17" key="1">
    <citation type="journal article" date="2018" name="Plant J.">
        <title>Genome sequences of Chlorella sorokiniana UTEX 1602 and Micractinium conductrix SAG 241.80: implications to maltose excretion by a green alga.</title>
        <authorList>
            <person name="Arriola M.B."/>
            <person name="Velmurugan N."/>
            <person name="Zhang Y."/>
            <person name="Plunkett M.H."/>
            <person name="Hondzo H."/>
            <person name="Barney B.M."/>
        </authorList>
    </citation>
    <scope>NUCLEOTIDE SEQUENCE [LARGE SCALE GENOMIC DNA]</scope>
    <source>
        <strain evidence="17">UTEX 1602</strain>
    </source>
</reference>
<dbReference type="GO" id="GO:0055070">
    <property type="term" value="P:copper ion homeostasis"/>
    <property type="evidence" value="ECO:0007669"/>
    <property type="project" value="TreeGrafter"/>
</dbReference>
<dbReference type="SUPFAM" id="SSF100895">
    <property type="entry name" value="Kazal-type serine protease inhibitors"/>
    <property type="match status" value="1"/>
</dbReference>
<dbReference type="PROSITE" id="PS01229">
    <property type="entry name" value="COF_2"/>
    <property type="match status" value="1"/>
</dbReference>
<dbReference type="GO" id="GO:0016024">
    <property type="term" value="P:CDP-diacylglycerol biosynthetic process"/>
    <property type="evidence" value="ECO:0007669"/>
    <property type="project" value="UniProtKB-UniPathway"/>
</dbReference>
<dbReference type="InterPro" id="IPR002350">
    <property type="entry name" value="Kazal_dom"/>
</dbReference>
<feature type="compositionally biased region" description="Low complexity" evidence="12">
    <location>
        <begin position="2114"/>
        <end position="2123"/>
    </location>
</feature>
<feature type="compositionally biased region" description="Low complexity" evidence="12">
    <location>
        <begin position="1837"/>
        <end position="1858"/>
    </location>
</feature>
<dbReference type="Pfam" id="PF00089">
    <property type="entry name" value="Trypsin"/>
    <property type="match status" value="1"/>
</dbReference>
<dbReference type="EMBL" id="LHPG02000004">
    <property type="protein sequence ID" value="PRW58877.1"/>
    <property type="molecule type" value="Genomic_DNA"/>
</dbReference>
<evidence type="ECO:0000256" key="6">
    <source>
        <dbReference type="ARBA" id="ARBA00022737"/>
    </source>
</evidence>
<dbReference type="InterPro" id="IPR043504">
    <property type="entry name" value="Peptidase_S1_PA_chymotrypsin"/>
</dbReference>
<dbReference type="GO" id="GO:0006508">
    <property type="term" value="P:proteolysis"/>
    <property type="evidence" value="ECO:0007669"/>
    <property type="project" value="InterPro"/>
</dbReference>
<dbReference type="InterPro" id="IPR013830">
    <property type="entry name" value="SGNH_hydro"/>
</dbReference>
<dbReference type="GO" id="GO:0004605">
    <property type="term" value="F:phosphatidate cytidylyltransferase activity"/>
    <property type="evidence" value="ECO:0007669"/>
    <property type="project" value="InterPro"/>
</dbReference>
<dbReference type="Pfam" id="PF13472">
    <property type="entry name" value="Lipase_GDSL_2"/>
    <property type="match status" value="1"/>
</dbReference>
<dbReference type="PRINTS" id="PR00119">
    <property type="entry name" value="CATATPASE"/>
</dbReference>
<comment type="similarity">
    <text evidence="3">Belongs to the cation transport ATPase (P-type) (TC 3.A.3) family. Type IB subfamily.</text>
</comment>
<dbReference type="GO" id="GO:0032049">
    <property type="term" value="P:cardiolipin biosynthetic process"/>
    <property type="evidence" value="ECO:0007669"/>
    <property type="project" value="InterPro"/>
</dbReference>
<evidence type="ECO:0000259" key="15">
    <source>
        <dbReference type="PROSITE" id="PS51465"/>
    </source>
</evidence>
<dbReference type="PROSITE" id="PS51465">
    <property type="entry name" value="KAZAL_2"/>
    <property type="match status" value="1"/>
</dbReference>
<evidence type="ECO:0000256" key="12">
    <source>
        <dbReference type="SAM" id="MobiDB-lite"/>
    </source>
</evidence>
<dbReference type="Gene3D" id="3.40.50.1000">
    <property type="entry name" value="HAD superfamily/HAD-like"/>
    <property type="match status" value="1"/>
</dbReference>
<evidence type="ECO:0000256" key="4">
    <source>
        <dbReference type="ARBA" id="ARBA00022692"/>
    </source>
</evidence>
<feature type="region of interest" description="Disordered" evidence="12">
    <location>
        <begin position="1836"/>
        <end position="1861"/>
    </location>
</feature>
<dbReference type="Gene3D" id="3.80.10.10">
    <property type="entry name" value="Ribonuclease Inhibitor"/>
    <property type="match status" value="1"/>
</dbReference>
<dbReference type="PROSITE" id="PS00134">
    <property type="entry name" value="TRYPSIN_HIS"/>
    <property type="match status" value="1"/>
</dbReference>
<dbReference type="PANTHER" id="PTHR43520:SF22">
    <property type="entry name" value="COPPER-TRANSPORTING ATPASE PAA1, CHLOROPLASTIC"/>
    <property type="match status" value="1"/>
</dbReference>
<dbReference type="GO" id="GO:0004252">
    <property type="term" value="F:serine-type endopeptidase activity"/>
    <property type="evidence" value="ECO:0007669"/>
    <property type="project" value="InterPro"/>
</dbReference>
<keyword evidence="9" id="KW-1278">Translocase</keyword>
<dbReference type="SUPFAM" id="SSF50494">
    <property type="entry name" value="Trypsin-like serine proteases"/>
    <property type="match status" value="1"/>
</dbReference>
<feature type="transmembrane region" description="Helical" evidence="13">
    <location>
        <begin position="1648"/>
        <end position="1681"/>
    </location>
</feature>
<evidence type="ECO:0000313" key="16">
    <source>
        <dbReference type="EMBL" id="PRW58877.1"/>
    </source>
</evidence>
<evidence type="ECO:0000256" key="9">
    <source>
        <dbReference type="ARBA" id="ARBA00022967"/>
    </source>
</evidence>
<dbReference type="InterPro" id="IPR027256">
    <property type="entry name" value="P-typ_ATPase_IB"/>
</dbReference>
<accession>A0A2P6TXT5</accession>
<dbReference type="SFLD" id="SFLDS00003">
    <property type="entry name" value="Haloacid_Dehalogenase"/>
    <property type="match status" value="1"/>
</dbReference>
<feature type="region of interest" description="Disordered" evidence="12">
    <location>
        <begin position="1003"/>
        <end position="1028"/>
    </location>
</feature>
<dbReference type="SUPFAM" id="SSF81660">
    <property type="entry name" value="Metal cation-transporting ATPase, ATP-binding domain N"/>
    <property type="match status" value="1"/>
</dbReference>
<protein>
    <submittedName>
        <fullName evidence="16">P-ATPase family transporter: copper ion heavy metal transporting P-type ATPase</fullName>
    </submittedName>
</protein>
<dbReference type="InterPro" id="IPR036058">
    <property type="entry name" value="Kazal_dom_sf"/>
</dbReference>
<keyword evidence="5" id="KW-0479">Metal-binding</keyword>
<dbReference type="InterPro" id="IPR018114">
    <property type="entry name" value="TRYPSIN_HIS"/>
</dbReference>
<dbReference type="GO" id="GO:0043682">
    <property type="term" value="F:P-type divalent copper transporter activity"/>
    <property type="evidence" value="ECO:0007669"/>
    <property type="project" value="TreeGrafter"/>
</dbReference>
<dbReference type="InterPro" id="IPR001757">
    <property type="entry name" value="P_typ_ATPase"/>
</dbReference>
<evidence type="ECO:0000256" key="13">
    <source>
        <dbReference type="SAM" id="Phobius"/>
    </source>
</evidence>
<name>A0A2P6TXT5_CHLSO</name>
<dbReference type="Gene3D" id="3.30.60.30">
    <property type="match status" value="1"/>
</dbReference>
<dbReference type="InterPro" id="IPR015222">
    <property type="entry name" value="Tam41"/>
</dbReference>
<dbReference type="InterPro" id="IPR001254">
    <property type="entry name" value="Trypsin_dom"/>
</dbReference>
<dbReference type="InterPro" id="IPR044492">
    <property type="entry name" value="P_typ_ATPase_HD_dom"/>
</dbReference>
<evidence type="ECO:0000256" key="3">
    <source>
        <dbReference type="ARBA" id="ARBA00006024"/>
    </source>
</evidence>
<dbReference type="NCBIfam" id="TIGR01525">
    <property type="entry name" value="ATPase-IB_hvy"/>
    <property type="match status" value="1"/>
</dbReference>
<dbReference type="Gene3D" id="3.40.50.1110">
    <property type="entry name" value="SGNH hydrolase"/>
    <property type="match status" value="1"/>
</dbReference>
<dbReference type="InterPro" id="IPR036412">
    <property type="entry name" value="HAD-like_sf"/>
</dbReference>
<dbReference type="SFLD" id="SFLDF00027">
    <property type="entry name" value="p-type_atpase"/>
    <property type="match status" value="1"/>
</dbReference>
<dbReference type="InterPro" id="IPR023214">
    <property type="entry name" value="HAD_sf"/>
</dbReference>
<evidence type="ECO:0000256" key="5">
    <source>
        <dbReference type="ARBA" id="ARBA00022723"/>
    </source>
</evidence>
<feature type="transmembrane region" description="Helical" evidence="13">
    <location>
        <begin position="2088"/>
        <end position="2106"/>
    </location>
</feature>
<keyword evidence="17" id="KW-1185">Reference proteome</keyword>
<dbReference type="PROSITE" id="PS51257">
    <property type="entry name" value="PROKAR_LIPOPROTEIN"/>
    <property type="match status" value="1"/>
</dbReference>
<keyword evidence="10 13" id="KW-1133">Transmembrane helix</keyword>
<dbReference type="Proteomes" id="UP000239899">
    <property type="component" value="Unassembled WGS sequence"/>
</dbReference>
<dbReference type="STRING" id="3076.A0A2P6TXT5"/>
<keyword evidence="7" id="KW-0547">Nucleotide-binding</keyword>
<dbReference type="Pfam" id="PF00050">
    <property type="entry name" value="Kazal_1"/>
    <property type="match status" value="1"/>
</dbReference>
<dbReference type="FunFam" id="3.80.10.10:FF:000383">
    <property type="entry name" value="Leucine-rich repeat receptor protein kinase EMS1"/>
    <property type="match status" value="1"/>
</dbReference>
<dbReference type="InterPro" id="IPR023298">
    <property type="entry name" value="ATPase_P-typ_TM_dom_sf"/>
</dbReference>
<evidence type="ECO:0000256" key="2">
    <source>
        <dbReference type="ARBA" id="ARBA00004430"/>
    </source>
</evidence>
<dbReference type="FunFam" id="2.70.150.10:FF:000002">
    <property type="entry name" value="Copper-transporting ATPase 1, putative"/>
    <property type="match status" value="1"/>
</dbReference>
<dbReference type="Pfam" id="PF09139">
    <property type="entry name" value="Tam41_Mmp37"/>
    <property type="match status" value="1"/>
</dbReference>
<keyword evidence="11 13" id="KW-0472">Membrane</keyword>
<proteinExistence type="inferred from homology"/>
<dbReference type="InterPro" id="IPR023299">
    <property type="entry name" value="ATPase_P-typ_cyto_dom_N"/>
</dbReference>
<feature type="signal peptide" evidence="14">
    <location>
        <begin position="1"/>
        <end position="24"/>
    </location>
</feature>
<comment type="caution">
    <text evidence="16">The sequence shown here is derived from an EMBL/GenBank/DDBJ whole genome shotgun (WGS) entry which is preliminary data.</text>
</comment>
<dbReference type="GO" id="GO:0005507">
    <property type="term" value="F:copper ion binding"/>
    <property type="evidence" value="ECO:0007669"/>
    <property type="project" value="TreeGrafter"/>
</dbReference>
<dbReference type="PROSITE" id="PS00154">
    <property type="entry name" value="ATPASE_E1_E2"/>
    <property type="match status" value="1"/>
</dbReference>
<dbReference type="PANTHER" id="PTHR43520">
    <property type="entry name" value="ATP7, ISOFORM B"/>
    <property type="match status" value="1"/>
</dbReference>
<sequence>MRRPGRTLAVLGVLLACHAALSVAQLPPPAWLRGPTYVGKGQWKDFSIQQNKENSAVVAEANRKGVQYDFLMYGDSITQIIKRNGLKDYFNTQFSPAAGWAAYPLGVSGNDVEDLAWRLFSGSERPARAPKAVALLVGVNNLQAKQKVTTLVNRLEYTIMYLQSIWPNTKIVLMALLPNSRVSVTAANREYRTLAARRGISFLACGQDINPYNTAELYDGLHPSKATINKLLSAQPAAVLHSVLADFPPVQHAFAYGSGVFEQPGLYERPPQGAPEGVAGAAASSADRPMLDFIFAVDDPVAWHEENLKRHARHYSFLGSLGPGVMTAVAERLGAGVYFNTLVPWRPHQLIKYGVVRLSALQQDLLHWTTLYCAGRLHKPVATLVQHPGVASAQDANLLSALRVALLLLPEQFSTLDLLHSICAISYSGDVRMGLAEDSKKVHRIVAGSEAGLRQLYAAPLAAAQQRWGLLEPAAAAGGDTWVADHSPEAAERLAAALPAHLLERLAAPLAATLPPPLPPPPLAAGEGWRAEAGGAPTAQQQQQQLVQQPSLPTEQPPLPPGFQAIGRDLAMQAPRRRQRLLRHAIHAIVGASSKRQAVSGVLTAGVLKSIRYGWAKLQKARRMQASTLAALCLLLAGLGDLATARTDPDQTAALLAFKEKMLPLGPHWASALEGTLEQVAQGACPLKHLKEFDVDGGQLTGPIPIELTTCLPEIDEIDLSYNQINGTIPAFLGTLTKLEEFKVEHNHLTGTLPPEIGGMAGLKWLRFANNRLEGSLPAEYAQLAPHLVQLTLDGNNFTGNLYTMSDASLVATGTASNPGLCGMIPVGVRFAHYFDTAGTRLGLPCPDEVENGWEDLAAKTCKMDHTPVCGQNGFTYANRCIAESQGVQVAKQGPCTAAPAGPSVAAAGAPPATAAFLKPDQLDTAAVVGLPVMTKYAAEGYSFVGRVKTVKRKAVPITRVQATAPQAAAAAGVAGASPFAVRITPTGDLYVGRLGNLPTGPVSAAPARPAGPQAAAAGAANGEPPSINATQAHRKLLAGNIVGRDDRYEIDMHTYPYTAVGFVASGCSGSMVGPRTVLTAGHCLWDTYAHSWYNNYNFFPNRHSGGYHCHGTGAARRCYSPRTVKWEWASTPFVNAKNCGPGCIMNADIPLDVAVIRLSEVTTSFTGYFGLQTSCGAKQYSCRTCGYPSDKPQYGWHTWYTTGVLPFSGCGGWTSSGVARTTIDAYPGQSGSAAWTTDNNVRGVLSCTGGGYTYFRGLTNSAISWIMANRVASTGGSGGSVGGGSGGGDGGGSGGAAGAAASAALAAAPSPGAKEDLILLDVTATMREQGGGSSASSKVVAAKREERMRRLRETTRRLAVAWLLASACLLHHVTHWLGAAAPHWLHALASTPVHAAMSALALLGPGRAIISEGFTALARGAPDMNSLVGLGATASFAVSAVAALLPKLGWRTFFEEPAMLLGVVLVGRALEERAKLQASADMAALQGLLPPKARMLLGDGSWREVPSESVAAGDLLTVLPGDRIPVDGVVVGGRSTVDESALTGEPLPVTKAQGDKVTAGTVNYDGQITVQAVHSGGDTAVADIVRLVEAAQSRTAPVQRFADLVAGKFTYGVMGVAAATFLFWSGAGTRIFPQVLAPYAAAASSKAAATALLALQMACNVLVIACPCALGLAAPTAVLVGTGAGARRGLLIRGGDILEAASHVDTVVFDKTGTLTAGRPAVVDVRPLPAAAAGKAPGKPHGQALHADDPAELLRLAAAVERGSTHPLAKAIAAAVGAGGGEGGQAGNGKGGSSAAGHAYTAEEGSFVQEPGSGVTATVAGHRVSVGTLEWVTRPQQAQQAQQAQQQGEQQPAEQPGSALVSLDEQERRLAAATASGGTNGSGPSSTAELAAAEQAVAASRPGHILVYVGIDGRAAGTIEIADELRPDAAATVQQLQRMGVQAVMLSGDQPATAHAMAEAVGIPPQQVYAGVKPAGKAALVQQLQAAGRRVAMVGDGVNDAAALAQADVGIAMGGGVDAASEVADVVLLGDRVPQVLDVLQLSRATLRKIQQNMWWAAGYNLIGIPLAAGAALPFTGLALTPSLSGAMMGISSLAVMANSLLLQFEGRKLQRLPRPQGQQPPSGKAADSSEARAVEQQPAAAGGAASNGSNGSGHVAQA</sequence>
<comment type="subcellular location">
    <subcellularLocation>
        <location evidence="2">Cytoplasm</location>
        <location evidence="2">Cytoskeleton</location>
        <location evidence="2">Cilium axoneme</location>
    </subcellularLocation>
    <subcellularLocation>
        <location evidence="1">Membrane</location>
        <topology evidence="1">Multi-pass membrane protein</topology>
    </subcellularLocation>
</comment>
<feature type="transmembrane region" description="Helical" evidence="13">
    <location>
        <begin position="1610"/>
        <end position="1628"/>
    </location>
</feature>
<evidence type="ECO:0000256" key="14">
    <source>
        <dbReference type="SAM" id="SignalP"/>
    </source>
</evidence>
<dbReference type="Pfam" id="PF00702">
    <property type="entry name" value="Hydrolase"/>
    <property type="match status" value="1"/>
</dbReference>